<keyword evidence="6 7" id="KW-0472">Membrane</keyword>
<evidence type="ECO:0000256" key="1">
    <source>
        <dbReference type="ARBA" id="ARBA00004651"/>
    </source>
</evidence>
<evidence type="ECO:0000259" key="8">
    <source>
        <dbReference type="Pfam" id="PF04239"/>
    </source>
</evidence>
<evidence type="ECO:0000256" key="5">
    <source>
        <dbReference type="ARBA" id="ARBA00022989"/>
    </source>
</evidence>
<feature type="transmembrane region" description="Helical" evidence="7">
    <location>
        <begin position="63"/>
        <end position="83"/>
    </location>
</feature>
<feature type="domain" description="YetF C-terminal" evidence="8">
    <location>
        <begin position="86"/>
        <end position="153"/>
    </location>
</feature>
<keyword evidence="5 7" id="KW-1133">Transmembrane helix</keyword>
<dbReference type="GO" id="GO:0005886">
    <property type="term" value="C:plasma membrane"/>
    <property type="evidence" value="ECO:0007669"/>
    <property type="project" value="UniProtKB-SubCell"/>
</dbReference>
<evidence type="ECO:0000256" key="3">
    <source>
        <dbReference type="ARBA" id="ARBA00022475"/>
    </source>
</evidence>
<evidence type="ECO:0000256" key="6">
    <source>
        <dbReference type="ARBA" id="ARBA00023136"/>
    </source>
</evidence>
<protein>
    <submittedName>
        <fullName evidence="9">DUF421 domain-containing protein</fullName>
    </submittedName>
</protein>
<dbReference type="AlphaFoldDB" id="A0A562ZQL1"/>
<comment type="subcellular location">
    <subcellularLocation>
        <location evidence="1">Cell membrane</location>
        <topology evidence="1">Multi-pass membrane protein</topology>
    </subcellularLocation>
</comment>
<sequence length="154" mass="16612">MFDLEIPVWELMVRAAAVYLAVLAMVRITGKRTVGQFTPFDLLVVMLMSEAVGDSLRGGDKSLVGGLIACAVLVALDMGIAVFTTRSRKADAVLQGTAVLIGRDGVIYKDVLKKERVPESDVEKALRGADCQVEEMRMAVLEVDGTISILKQQG</sequence>
<comment type="caution">
    <text evidence="9">The sequence shown here is derived from an EMBL/GenBank/DDBJ whole genome shotgun (WGS) entry which is preliminary data.</text>
</comment>
<evidence type="ECO:0000256" key="2">
    <source>
        <dbReference type="ARBA" id="ARBA00006448"/>
    </source>
</evidence>
<organism evidence="9 10">
    <name type="scientific">Caenimonas sedimenti</name>
    <dbReference type="NCBI Taxonomy" id="2596921"/>
    <lineage>
        <taxon>Bacteria</taxon>
        <taxon>Pseudomonadati</taxon>
        <taxon>Pseudomonadota</taxon>
        <taxon>Betaproteobacteria</taxon>
        <taxon>Burkholderiales</taxon>
        <taxon>Comamonadaceae</taxon>
        <taxon>Caenimonas</taxon>
    </lineage>
</organism>
<dbReference type="OrthoDB" id="9793799at2"/>
<evidence type="ECO:0000256" key="7">
    <source>
        <dbReference type="SAM" id="Phobius"/>
    </source>
</evidence>
<evidence type="ECO:0000256" key="4">
    <source>
        <dbReference type="ARBA" id="ARBA00022692"/>
    </source>
</evidence>
<dbReference type="PANTHER" id="PTHR34582:SF6">
    <property type="entry name" value="UPF0702 TRANSMEMBRANE PROTEIN YCAP"/>
    <property type="match status" value="1"/>
</dbReference>
<dbReference type="RefSeq" id="WP_145893421.1">
    <property type="nucleotide sequence ID" value="NZ_VOBQ01000010.1"/>
</dbReference>
<feature type="transmembrane region" description="Helical" evidence="7">
    <location>
        <begin position="6"/>
        <end position="26"/>
    </location>
</feature>
<accession>A0A562ZQL1</accession>
<keyword evidence="10" id="KW-1185">Reference proteome</keyword>
<dbReference type="InterPro" id="IPR023090">
    <property type="entry name" value="UPF0702_alpha/beta_dom_sf"/>
</dbReference>
<dbReference type="Proteomes" id="UP000318199">
    <property type="component" value="Unassembled WGS sequence"/>
</dbReference>
<dbReference type="PANTHER" id="PTHR34582">
    <property type="entry name" value="UPF0702 TRANSMEMBRANE PROTEIN YCAP"/>
    <property type="match status" value="1"/>
</dbReference>
<dbReference type="Pfam" id="PF04239">
    <property type="entry name" value="DUF421"/>
    <property type="match status" value="1"/>
</dbReference>
<dbReference type="Gene3D" id="3.30.240.20">
    <property type="entry name" value="bsu07140 like domains"/>
    <property type="match status" value="1"/>
</dbReference>
<keyword evidence="4 7" id="KW-0812">Transmembrane</keyword>
<reference evidence="9 10" key="1">
    <citation type="submission" date="2019-07" db="EMBL/GenBank/DDBJ databases">
        <title>Caenimonas sedimenti sp. nov., isolated from activated sludge.</title>
        <authorList>
            <person name="Xu J."/>
        </authorList>
    </citation>
    <scope>NUCLEOTIDE SEQUENCE [LARGE SCALE GENOMIC DNA]</scope>
    <source>
        <strain evidence="9 10">HX-9-20</strain>
    </source>
</reference>
<evidence type="ECO:0000313" key="10">
    <source>
        <dbReference type="Proteomes" id="UP000318199"/>
    </source>
</evidence>
<evidence type="ECO:0000313" key="9">
    <source>
        <dbReference type="EMBL" id="TWO70833.1"/>
    </source>
</evidence>
<dbReference type="InterPro" id="IPR007353">
    <property type="entry name" value="DUF421"/>
</dbReference>
<keyword evidence="3" id="KW-1003">Cell membrane</keyword>
<name>A0A562ZQL1_9BURK</name>
<comment type="similarity">
    <text evidence="2">Belongs to the UPF0702 family.</text>
</comment>
<gene>
    <name evidence="9" type="ORF">FN976_12760</name>
</gene>
<proteinExistence type="inferred from homology"/>
<dbReference type="EMBL" id="VOBQ01000010">
    <property type="protein sequence ID" value="TWO70833.1"/>
    <property type="molecule type" value="Genomic_DNA"/>
</dbReference>